<evidence type="ECO:0000313" key="2">
    <source>
        <dbReference type="EMBL" id="ACD96137.1"/>
    </source>
</evidence>
<keyword evidence="1" id="KW-0732">Signal</keyword>
<evidence type="ECO:0000313" key="3">
    <source>
        <dbReference type="Proteomes" id="UP000002420"/>
    </source>
</evidence>
<keyword evidence="3" id="KW-1185">Reference proteome</keyword>
<protein>
    <submittedName>
        <fullName evidence="2">Uncharacterized protein</fullName>
    </submittedName>
</protein>
<gene>
    <name evidence="2" type="ordered locus">Glov_2421</name>
</gene>
<reference evidence="2 3" key="1">
    <citation type="submission" date="2008-05" db="EMBL/GenBank/DDBJ databases">
        <title>Complete sequence of chromosome of Geobacter lovleyi SZ.</title>
        <authorList>
            <consortium name="US DOE Joint Genome Institute"/>
            <person name="Lucas S."/>
            <person name="Copeland A."/>
            <person name="Lapidus A."/>
            <person name="Glavina del Rio T."/>
            <person name="Dalin E."/>
            <person name="Tice H."/>
            <person name="Bruce D."/>
            <person name="Goodwin L."/>
            <person name="Pitluck S."/>
            <person name="Chertkov O."/>
            <person name="Meincke L."/>
            <person name="Brettin T."/>
            <person name="Detter J.C."/>
            <person name="Han C."/>
            <person name="Tapia R."/>
            <person name="Kuske C.R."/>
            <person name="Schmutz J."/>
            <person name="Larimer F."/>
            <person name="Land M."/>
            <person name="Hauser L."/>
            <person name="Kyrpides N."/>
            <person name="Mikhailova N."/>
            <person name="Sung Y."/>
            <person name="Fletcher K.E."/>
            <person name="Ritalahti K.M."/>
            <person name="Loeffler F.E."/>
            <person name="Richardson P."/>
        </authorList>
    </citation>
    <scope>NUCLEOTIDE SEQUENCE [LARGE SCALE GENOMIC DNA]</scope>
    <source>
        <strain evidence="3">ATCC BAA-1151 / DSM 17278 / SZ</strain>
    </source>
</reference>
<feature type="chain" id="PRO_5002786126" evidence="1">
    <location>
        <begin position="23"/>
        <end position="118"/>
    </location>
</feature>
<dbReference type="AlphaFoldDB" id="B3E5P6"/>
<sequence>MKKGYRASGLMVLLFSVLLFQADAGAGTVAISNKFASAVRVGIHAGSSESQVTVYPGDSRTYTTFISKSIDKINVVNTAGGANPLLGSYTVATPSATTNYAVTVDSNGAVAVTIALIP</sequence>
<evidence type="ECO:0000256" key="1">
    <source>
        <dbReference type="SAM" id="SignalP"/>
    </source>
</evidence>
<dbReference type="HOGENOM" id="CLU_2069748_0_0_7"/>
<dbReference type="Proteomes" id="UP000002420">
    <property type="component" value="Chromosome"/>
</dbReference>
<name>B3E5P6_TRIL1</name>
<dbReference type="RefSeq" id="WP_012470470.1">
    <property type="nucleotide sequence ID" value="NC_010814.1"/>
</dbReference>
<dbReference type="STRING" id="398767.Glov_2421"/>
<proteinExistence type="predicted"/>
<feature type="signal peptide" evidence="1">
    <location>
        <begin position="1"/>
        <end position="22"/>
    </location>
</feature>
<accession>B3E5P6</accession>
<organism evidence="2 3">
    <name type="scientific">Trichlorobacter lovleyi (strain ATCC BAA-1151 / DSM 17278 / SZ)</name>
    <name type="common">Geobacter lovleyi</name>
    <dbReference type="NCBI Taxonomy" id="398767"/>
    <lineage>
        <taxon>Bacteria</taxon>
        <taxon>Pseudomonadati</taxon>
        <taxon>Thermodesulfobacteriota</taxon>
        <taxon>Desulfuromonadia</taxon>
        <taxon>Geobacterales</taxon>
        <taxon>Geobacteraceae</taxon>
        <taxon>Trichlorobacter</taxon>
    </lineage>
</organism>
<dbReference type="KEGG" id="glo:Glov_2421"/>
<dbReference type="EMBL" id="CP001089">
    <property type="protein sequence ID" value="ACD96137.1"/>
    <property type="molecule type" value="Genomic_DNA"/>
</dbReference>